<feature type="domain" description="HTH lysR-type" evidence="5">
    <location>
        <begin position="1"/>
        <end position="58"/>
    </location>
</feature>
<dbReference type="PRINTS" id="PR00039">
    <property type="entry name" value="HTHLYSR"/>
</dbReference>
<dbReference type="Proteomes" id="UP000628560">
    <property type="component" value="Unassembled WGS sequence"/>
</dbReference>
<keyword evidence="4" id="KW-0804">Transcription</keyword>
<gene>
    <name evidence="6" type="ORF">ISP11_04395</name>
</gene>
<dbReference type="InterPro" id="IPR036388">
    <property type="entry name" value="WH-like_DNA-bd_sf"/>
</dbReference>
<evidence type="ECO:0000256" key="3">
    <source>
        <dbReference type="ARBA" id="ARBA00023125"/>
    </source>
</evidence>
<keyword evidence="3" id="KW-0238">DNA-binding</keyword>
<evidence type="ECO:0000259" key="5">
    <source>
        <dbReference type="PROSITE" id="PS50931"/>
    </source>
</evidence>
<name>A0ABD4K5J5_9ENTR</name>
<evidence type="ECO:0000313" key="6">
    <source>
        <dbReference type="EMBL" id="MBF4177096.1"/>
    </source>
</evidence>
<evidence type="ECO:0000256" key="4">
    <source>
        <dbReference type="ARBA" id="ARBA00023163"/>
    </source>
</evidence>
<dbReference type="PANTHER" id="PTHR30346:SF28">
    <property type="entry name" value="HTH-TYPE TRANSCRIPTIONAL REGULATOR CYNR"/>
    <property type="match status" value="1"/>
</dbReference>
<dbReference type="SUPFAM" id="SSF46785">
    <property type="entry name" value="Winged helix' DNA-binding domain"/>
    <property type="match status" value="1"/>
</dbReference>
<keyword evidence="2" id="KW-0805">Transcription regulation</keyword>
<sequence>MDLRQLRYFLAVAEEKHFGRAAQSLNIVQPALSMQIRALEEELGGALLVRTSRSVELTEAGKLFQTEARRTLEQAEFARHAVARSLRGETGTVRIGFAGNGVFSGKLMRDLRHFRQRYPDVEMILHEVPAQQQVEAILAGRQDIGYTPDHSKTLTAGIRVQRIGDWDILVALSDEHPLAERPLFTVEMLAGQPLILYDAHDTHENLYLMLSQQLQNRLQIAHRSDSTLSVLAHAAAGMGLALVPAPLQQVNIPGLVYRHLNAPALTANLLLISRDTETSGAVNAFLSLAAHGTAR</sequence>
<dbReference type="SUPFAM" id="SSF53850">
    <property type="entry name" value="Periplasmic binding protein-like II"/>
    <property type="match status" value="1"/>
</dbReference>
<dbReference type="GO" id="GO:0003677">
    <property type="term" value="F:DNA binding"/>
    <property type="evidence" value="ECO:0007669"/>
    <property type="project" value="UniProtKB-KW"/>
</dbReference>
<dbReference type="Pfam" id="PF03466">
    <property type="entry name" value="LysR_substrate"/>
    <property type="match status" value="1"/>
</dbReference>
<dbReference type="FunFam" id="1.10.10.10:FF:000001">
    <property type="entry name" value="LysR family transcriptional regulator"/>
    <property type="match status" value="1"/>
</dbReference>
<dbReference type="RefSeq" id="WP_194512471.1">
    <property type="nucleotide sequence ID" value="NZ_JADIXP010000002.1"/>
</dbReference>
<dbReference type="InterPro" id="IPR005119">
    <property type="entry name" value="LysR_subst-bd"/>
</dbReference>
<dbReference type="CDD" id="cd08414">
    <property type="entry name" value="PBP2_LTTR_aromatics_like"/>
    <property type="match status" value="1"/>
</dbReference>
<dbReference type="PROSITE" id="PS50931">
    <property type="entry name" value="HTH_LYSR"/>
    <property type="match status" value="1"/>
</dbReference>
<dbReference type="PANTHER" id="PTHR30346">
    <property type="entry name" value="TRANSCRIPTIONAL DUAL REGULATOR HCAR-RELATED"/>
    <property type="match status" value="1"/>
</dbReference>
<evidence type="ECO:0000256" key="2">
    <source>
        <dbReference type="ARBA" id="ARBA00023015"/>
    </source>
</evidence>
<dbReference type="Pfam" id="PF00126">
    <property type="entry name" value="HTH_1"/>
    <property type="match status" value="1"/>
</dbReference>
<comment type="caution">
    <text evidence="6">The sequence shown here is derived from an EMBL/GenBank/DDBJ whole genome shotgun (WGS) entry which is preliminary data.</text>
</comment>
<proteinExistence type="inferred from homology"/>
<dbReference type="InterPro" id="IPR000847">
    <property type="entry name" value="LysR_HTH_N"/>
</dbReference>
<reference evidence="6 7" key="1">
    <citation type="submission" date="2020-11" db="EMBL/GenBank/DDBJ databases">
        <title>Identification of Lelliottia nimipressuralis from Wound Infection by Whole Genome-Based Bacterial Identification.</title>
        <authorList>
            <person name="Navarathna D.H."/>
            <person name="Choi H."/>
            <person name="Jinadatha C."/>
            <person name="Chatterjee P."/>
            <person name="Hwang M."/>
        </authorList>
    </citation>
    <scope>NUCLEOTIDE SEQUENCE [LARGE SCALE GENOMIC DNA]</scope>
    <source>
        <strain evidence="6 7">DN2020</strain>
    </source>
</reference>
<accession>A0ABD4K5J5</accession>
<dbReference type="EMBL" id="JADIXP010000002">
    <property type="protein sequence ID" value="MBF4177096.1"/>
    <property type="molecule type" value="Genomic_DNA"/>
</dbReference>
<evidence type="ECO:0000313" key="7">
    <source>
        <dbReference type="Proteomes" id="UP000628560"/>
    </source>
</evidence>
<dbReference type="InterPro" id="IPR036390">
    <property type="entry name" value="WH_DNA-bd_sf"/>
</dbReference>
<dbReference type="Gene3D" id="1.10.10.10">
    <property type="entry name" value="Winged helix-like DNA-binding domain superfamily/Winged helix DNA-binding domain"/>
    <property type="match status" value="1"/>
</dbReference>
<comment type="similarity">
    <text evidence="1">Belongs to the LysR transcriptional regulatory family.</text>
</comment>
<protein>
    <submittedName>
        <fullName evidence="6">LysR family transcriptional regulator</fullName>
    </submittedName>
</protein>
<dbReference type="AlphaFoldDB" id="A0ABD4K5J5"/>
<dbReference type="Gene3D" id="3.40.190.10">
    <property type="entry name" value="Periplasmic binding protein-like II"/>
    <property type="match status" value="2"/>
</dbReference>
<evidence type="ECO:0000256" key="1">
    <source>
        <dbReference type="ARBA" id="ARBA00009437"/>
    </source>
</evidence>
<organism evidence="6 7">
    <name type="scientific">Lelliottia nimipressuralis</name>
    <dbReference type="NCBI Taxonomy" id="69220"/>
    <lineage>
        <taxon>Bacteria</taxon>
        <taxon>Pseudomonadati</taxon>
        <taxon>Pseudomonadota</taxon>
        <taxon>Gammaproteobacteria</taxon>
        <taxon>Enterobacterales</taxon>
        <taxon>Enterobacteriaceae</taxon>
        <taxon>Lelliottia</taxon>
    </lineage>
</organism>